<reference evidence="3 4" key="1">
    <citation type="submission" date="2017-06" db="EMBL/GenBank/DDBJ databases">
        <title>Draft genome of Pseudomonas nitroreducens DF05.</title>
        <authorList>
            <person name="Iyer R."/>
        </authorList>
    </citation>
    <scope>NUCLEOTIDE SEQUENCE [LARGE SCALE GENOMIC DNA]</scope>
    <source>
        <strain evidence="3 4">DF05</strain>
    </source>
</reference>
<dbReference type="InterPro" id="IPR011050">
    <property type="entry name" value="Pectin_lyase_fold/virulence"/>
</dbReference>
<dbReference type="Gene3D" id="2.40.128.130">
    <property type="entry name" value="Autotransporter beta-domain"/>
    <property type="match status" value="1"/>
</dbReference>
<comment type="caution">
    <text evidence="3">The sequence shown here is derived from an EMBL/GenBank/DDBJ whole genome shotgun (WGS) entry which is preliminary data.</text>
</comment>
<feature type="region of interest" description="Disordered" evidence="1">
    <location>
        <begin position="498"/>
        <end position="519"/>
    </location>
</feature>
<dbReference type="SUPFAM" id="SSF103515">
    <property type="entry name" value="Autotransporter"/>
    <property type="match status" value="1"/>
</dbReference>
<feature type="region of interest" description="Disordered" evidence="1">
    <location>
        <begin position="555"/>
        <end position="675"/>
    </location>
</feature>
<sequence length="990" mass="104844">MCPLIRQSLTRRPIWRGATARSHASPTQLPVKAGPRSGVLRSPARTGSHRRWKSAPHRHTATGARRFAMRFTKTLLATHIALAIALAGQVGTASATCTTSGDGKTYTCDETLWWGLDSAVESVHVDTGNARGSMGPMAGFAMYGNGSSWNLKEATLMTGTASGLLSGYKADAIQANIGTNNISIDKLTIVTKGSSADGINVTENAYNSTVTIGDNASITTSGMGVRANTSKNGGINRILLGKGAVIATTGSGSNGSDGNGYAVYAGNRDSEALLYKGDAEVRIDDGSTISTTGSSAHAVFANRGGEIHLGSTDITTGRNNAYGISAQTLEDFNGMRGGKVHLYGDTKVTVIDGTRAMSANGADSSIVSENAAIYVLDSSAAQDLANRKGVALYAENQGKLDLKMAAGSYLNGTTSTATDGVIDLAMDGASSQWFMTGNSNLTNLTLTDGAQLVYDRHDEHGAYTYKTLTVDGDFTGGGHLVMNTYLGDDTSETDKLAISGSTSGDTRVTVNNTDGPGAETLEGIQMITVGGTSAGEFKSDRVTEGGYEYVLRRGGSFVGSTGRDSDWYLTSYKPTEPEPEDPDPVDPGPEDPGPVDPGPEDPGPVDPGPEDPGPVDPGPEDPGPVDPGPEDPDPVDPGPEEPGPEEPGPVDPGPTDPVPEKPTPSDKDRVRQPEGGSYTANLAAANTMFLHRLHDRTGNLTYVDPDTGKEVTSMLWMRNVDGSTRWEDSSGQLKTESNRYVLQLGSDLYRKQTDNGDWIVGVMAGYANGNSTTRSRITGYRSRGEIDGYSLGVYGTWYENQDDENGAYVDSWVLWNDFDAEVRGEQLAKEKYDAKGITASIEAGKTFQVAKTESATYYVQPQAQVVYMGVKADSHREANGTKVTGQGDGNVMTRLGARAAVRSNQEGGFANTYGVEPYVETNWIHNSKDFGAKMGSTRFEMDGASDIFEVKLGATSKVNSRVNVWGEVGKQYGDNGYRDQALTLGLKVNF</sequence>
<dbReference type="AlphaFoldDB" id="A0A246FHD4"/>
<protein>
    <recommendedName>
        <fullName evidence="2">Autotransporter domain-containing protein</fullName>
    </recommendedName>
</protein>
<feature type="domain" description="Autotransporter" evidence="2">
    <location>
        <begin position="708"/>
        <end position="990"/>
    </location>
</feature>
<feature type="region of interest" description="Disordered" evidence="1">
    <location>
        <begin position="15"/>
        <end position="60"/>
    </location>
</feature>
<name>A0A246FHD4_PSENT</name>
<dbReference type="NCBIfam" id="TIGR01414">
    <property type="entry name" value="autotrans_barl"/>
    <property type="match status" value="1"/>
</dbReference>
<feature type="compositionally biased region" description="Acidic residues" evidence="1">
    <location>
        <begin position="628"/>
        <end position="644"/>
    </location>
</feature>
<dbReference type="Pfam" id="PF18883">
    <property type="entry name" value="AC_1"/>
    <property type="match status" value="1"/>
</dbReference>
<feature type="compositionally biased region" description="Pro residues" evidence="1">
    <location>
        <begin position="585"/>
        <end position="627"/>
    </location>
</feature>
<dbReference type="InterPro" id="IPR050909">
    <property type="entry name" value="Bact_Autotransporter_VF"/>
</dbReference>
<dbReference type="InterPro" id="IPR036709">
    <property type="entry name" value="Autotransporte_beta_dom_sf"/>
</dbReference>
<dbReference type="InterPro" id="IPR005546">
    <property type="entry name" value="Autotransporte_beta"/>
</dbReference>
<feature type="compositionally biased region" description="Polar residues" evidence="1">
    <location>
        <begin position="499"/>
        <end position="514"/>
    </location>
</feature>
<proteinExistence type="predicted"/>
<evidence type="ECO:0000259" key="2">
    <source>
        <dbReference type="PROSITE" id="PS51208"/>
    </source>
</evidence>
<dbReference type="STRING" id="46680.GCA_000807755_04870"/>
<dbReference type="Pfam" id="PF03797">
    <property type="entry name" value="Autotransporter"/>
    <property type="match status" value="1"/>
</dbReference>
<dbReference type="SMART" id="SM00869">
    <property type="entry name" value="Autotransporter"/>
    <property type="match status" value="1"/>
</dbReference>
<dbReference type="PROSITE" id="PS51208">
    <property type="entry name" value="AUTOTRANSPORTER"/>
    <property type="match status" value="1"/>
</dbReference>
<dbReference type="EMBL" id="NJBA01000001">
    <property type="protein sequence ID" value="OWP52830.1"/>
    <property type="molecule type" value="Genomic_DNA"/>
</dbReference>
<evidence type="ECO:0000313" key="3">
    <source>
        <dbReference type="EMBL" id="OWP52830.1"/>
    </source>
</evidence>
<dbReference type="PANTHER" id="PTHR12338:SF5">
    <property type="entry name" value="ANTIGEN 43-RELATED"/>
    <property type="match status" value="1"/>
</dbReference>
<dbReference type="InterPro" id="IPR043990">
    <property type="entry name" value="AC_1"/>
</dbReference>
<organism evidence="3 4">
    <name type="scientific">Pseudomonas nitroreducens</name>
    <dbReference type="NCBI Taxonomy" id="46680"/>
    <lineage>
        <taxon>Bacteria</taxon>
        <taxon>Pseudomonadati</taxon>
        <taxon>Pseudomonadota</taxon>
        <taxon>Gammaproteobacteria</taxon>
        <taxon>Pseudomonadales</taxon>
        <taxon>Pseudomonadaceae</taxon>
        <taxon>Pseudomonas</taxon>
    </lineage>
</organism>
<feature type="compositionally biased region" description="Basic residues" evidence="1">
    <location>
        <begin position="47"/>
        <end position="60"/>
    </location>
</feature>
<dbReference type="InterPro" id="IPR006315">
    <property type="entry name" value="OM_autotransptr_brl_dom"/>
</dbReference>
<dbReference type="CDD" id="cd01344">
    <property type="entry name" value="PL2_Passenger_AT"/>
    <property type="match status" value="1"/>
</dbReference>
<dbReference type="PANTHER" id="PTHR12338">
    <property type="entry name" value="AUTOTRANSPORTER"/>
    <property type="match status" value="1"/>
</dbReference>
<dbReference type="GO" id="GO:0019867">
    <property type="term" value="C:outer membrane"/>
    <property type="evidence" value="ECO:0007669"/>
    <property type="project" value="InterPro"/>
</dbReference>
<dbReference type="SUPFAM" id="SSF51126">
    <property type="entry name" value="Pectin lyase-like"/>
    <property type="match status" value="1"/>
</dbReference>
<dbReference type="eggNOG" id="COG3468">
    <property type="taxonomic scope" value="Bacteria"/>
</dbReference>
<dbReference type="Proteomes" id="UP000198145">
    <property type="component" value="Unassembled WGS sequence"/>
</dbReference>
<gene>
    <name evidence="3" type="ORF">CEG18_03025</name>
</gene>
<dbReference type="Gene3D" id="2.160.20.20">
    <property type="match status" value="1"/>
</dbReference>
<feature type="compositionally biased region" description="Basic and acidic residues" evidence="1">
    <location>
        <begin position="663"/>
        <end position="672"/>
    </location>
</feature>
<accession>A0A246FHD4</accession>
<feature type="compositionally biased region" description="Pro residues" evidence="1">
    <location>
        <begin position="645"/>
        <end position="662"/>
    </location>
</feature>
<evidence type="ECO:0000256" key="1">
    <source>
        <dbReference type="SAM" id="MobiDB-lite"/>
    </source>
</evidence>
<dbReference type="InterPro" id="IPR012332">
    <property type="entry name" value="Autotransporter_pectin_lyase_C"/>
</dbReference>
<evidence type="ECO:0000313" key="4">
    <source>
        <dbReference type="Proteomes" id="UP000198145"/>
    </source>
</evidence>